<keyword evidence="2" id="KW-1185">Reference proteome</keyword>
<organism evidence="1 2">
    <name type="scientific">Salinisphaera hydrothermalis (strain C41B8)</name>
    <dbReference type="NCBI Taxonomy" id="1304275"/>
    <lineage>
        <taxon>Bacteria</taxon>
        <taxon>Pseudomonadati</taxon>
        <taxon>Pseudomonadota</taxon>
        <taxon>Gammaproteobacteria</taxon>
        <taxon>Salinisphaerales</taxon>
        <taxon>Salinisphaeraceae</taxon>
        <taxon>Salinisphaera</taxon>
    </lineage>
</organism>
<sequence>MIDENSPMSDIVAGLKCADFAACYAFCRRQDPVLLEALDNGAARLWDIEFEFEFECRQPDAHCSTGSFPTPTRRSKPCQTPWTRPVKAAKVRSTLCWPMRR</sequence>
<evidence type="ECO:0000313" key="1">
    <source>
        <dbReference type="EMBL" id="KEZ76667.1"/>
    </source>
</evidence>
<evidence type="ECO:0000313" key="2">
    <source>
        <dbReference type="Proteomes" id="UP000028302"/>
    </source>
</evidence>
<dbReference type="AlphaFoldDB" id="A0A084IIY3"/>
<proteinExistence type="predicted"/>
<gene>
    <name evidence="1" type="ORF">C41B8_13670</name>
</gene>
<accession>A0A084IIY3</accession>
<dbReference type="Proteomes" id="UP000028302">
    <property type="component" value="Unassembled WGS sequence"/>
</dbReference>
<comment type="caution">
    <text evidence="1">The sequence shown here is derived from an EMBL/GenBank/DDBJ whole genome shotgun (WGS) entry which is preliminary data.</text>
</comment>
<reference evidence="1 2" key="1">
    <citation type="submission" date="2013-03" db="EMBL/GenBank/DDBJ databases">
        <title>Salinisphaera hydrothermalis C41B8 Genome Sequencing.</title>
        <authorList>
            <person name="Li C."/>
            <person name="Lai Q."/>
            <person name="Shao Z."/>
        </authorList>
    </citation>
    <scope>NUCLEOTIDE SEQUENCE [LARGE SCALE GENOMIC DNA]</scope>
    <source>
        <strain evidence="1 2">C41B8</strain>
    </source>
</reference>
<dbReference type="EMBL" id="APNK01000024">
    <property type="protein sequence ID" value="KEZ76667.1"/>
    <property type="molecule type" value="Genomic_DNA"/>
</dbReference>
<name>A0A084IIY3_SALHC</name>
<protein>
    <submittedName>
        <fullName evidence="1">Uncharacterized protein</fullName>
    </submittedName>
</protein>